<dbReference type="InterPro" id="IPR040843">
    <property type="entry name" value="RAMA"/>
</dbReference>
<dbReference type="KEGG" id="cprt:FIC82_003990"/>
<dbReference type="EMBL" id="CP052757">
    <property type="protein sequence ID" value="QJW35486.1"/>
    <property type="molecule type" value="Genomic_DNA"/>
</dbReference>
<dbReference type="InterPro" id="IPR046301">
    <property type="entry name" value="DUF6416"/>
</dbReference>
<feature type="domain" description="GmrSD restriction endonucleases C-terminal" evidence="2">
    <location>
        <begin position="450"/>
        <end position="593"/>
    </location>
</feature>
<dbReference type="InterPro" id="IPR011089">
    <property type="entry name" value="GmrSD_C"/>
</dbReference>
<feature type="domain" description="GmrSD restriction endonucleases N-terminal" evidence="1">
    <location>
        <begin position="11"/>
        <end position="248"/>
    </location>
</feature>
<dbReference type="InterPro" id="IPR004919">
    <property type="entry name" value="GmrSD_N"/>
</dbReference>
<name>A0A6M5UAG6_9MICO</name>
<reference evidence="5" key="1">
    <citation type="journal article" date="2022" name="Int. J. Syst. Evol. Microbiol.">
        <title>Cellulosimicrobium protaetiae sp. nov., isolated from the gut of the larva of Protaetia brevitarsis seulensis.</title>
        <authorList>
            <person name="Le Han H."/>
            <person name="Nguyen T.T.H."/>
            <person name="Li Z."/>
            <person name="Shin N.R."/>
            <person name="Kim S.G."/>
        </authorList>
    </citation>
    <scope>NUCLEOTIDE SEQUENCE [LARGE SCALE GENOMIC DNA]</scope>
    <source>
        <strain evidence="5">BI34</strain>
    </source>
</reference>
<gene>
    <name evidence="4" type="ORF">FIC82_003990</name>
</gene>
<evidence type="ECO:0000313" key="4">
    <source>
        <dbReference type="EMBL" id="QJW35486.1"/>
    </source>
</evidence>
<accession>A0A6M5UAG6</accession>
<keyword evidence="5" id="KW-1185">Reference proteome</keyword>
<evidence type="ECO:0000259" key="2">
    <source>
        <dbReference type="Pfam" id="PF07510"/>
    </source>
</evidence>
<dbReference type="PANTHER" id="PTHR35149:SF1">
    <property type="entry name" value="DUF5655 DOMAIN-CONTAINING PROTEIN"/>
    <property type="match status" value="1"/>
</dbReference>
<dbReference type="Proteomes" id="UP000451354">
    <property type="component" value="Chromosome"/>
</dbReference>
<sequence>METNVRTPQQIFIQPQQIVVPLFQRPYVWEEEDQWEPLWQDVVRIASIRHSGSIGASHFLGAVVVQAEESAMGNLIVRNVIDGQQRLTTLQLLMDAAGAAFEERGLDRYSTQLEALTHNNPAFVDDEEQRLKVRHTNRDRAAFDDVMNAEPPVTHDDLPHSTSRITAAHAYFARCVGEWLDGEGDVSAGARPDDVTQRAELLAGVLSNGIQFVVIDLQANEDSQAIFETLNARGTPLTAADLVKNLVFQRLAKEGADARSAYRDVWPFDSAFWDSEITVGRATSTHAALFINQWLAATVAEEVRPRATFTRFKHYMEHEAGRPMLDVLMDMRAQAELYERWTRAVGDTRRSLDPVEMCMYRSRAIGSAALTPILLRLHPADDTLPDDVVFGVVRLVESWLVRRTLLRLTSTSLGRAVAEVLRAMRGVPAEGLVERVEDTLRSFRVTSTYWPGDAEIRQVFEEERAYRRFSRTRLRMFLEAAENQLRGEYDAQQVPRGAYPIEHLLPQSWERKWPVDNLQDEIARNAHVHRLGNLTLLTGKLNSSASNAAWLGRGGKRAKIAQHDVLLLNSRLLTMSETGWDEEHIDVRTQILLDGMLAVWPVPDAHTGEVTDARTSGQVSVTVAELVHAGMIAAGTILRPRSGTWGAKTAVVTEAGLIVVDDQTFDTPSRAGRYVRGGVTNGWTFWSLEDGRRLADVRQQFRPEAPSAPDEAARHWDPETDLDDASEYWAEIGDRARSIFAALVAAAPEPVPAPVLAERVGEESVRSLAGALAFTDRAAAKRGHRMPSRFVEGNPSSYWMDESTAETFAAVINAVEEERAELPEFSDDWTEAIRSGTEDEAALLRVLSEIDGMPVPAVGDELVEGIPVSLSWPNLRLTATVDTLAAADRDLIESSGWVLVPFDADAVERAVKAAVLAATSR</sequence>
<evidence type="ECO:0000259" key="3">
    <source>
        <dbReference type="Pfam" id="PF18755"/>
    </source>
</evidence>
<evidence type="ECO:0000313" key="5">
    <source>
        <dbReference type="Proteomes" id="UP000451354"/>
    </source>
</evidence>
<organism evidence="4 5">
    <name type="scientific">Cellulosimicrobium protaetiae</name>
    <dbReference type="NCBI Taxonomy" id="2587808"/>
    <lineage>
        <taxon>Bacteria</taxon>
        <taxon>Bacillati</taxon>
        <taxon>Actinomycetota</taxon>
        <taxon>Actinomycetes</taxon>
        <taxon>Micrococcales</taxon>
        <taxon>Promicromonosporaceae</taxon>
        <taxon>Cellulosimicrobium</taxon>
    </lineage>
</organism>
<dbReference type="Pfam" id="PF07510">
    <property type="entry name" value="GmrSD_C"/>
    <property type="match status" value="1"/>
</dbReference>
<dbReference type="AlphaFoldDB" id="A0A6M5UAG6"/>
<proteinExistence type="predicted"/>
<dbReference type="Pfam" id="PF18755">
    <property type="entry name" value="RAMA"/>
    <property type="match status" value="1"/>
</dbReference>
<evidence type="ECO:0000259" key="1">
    <source>
        <dbReference type="Pfam" id="PF03235"/>
    </source>
</evidence>
<dbReference type="Pfam" id="PF19980">
    <property type="entry name" value="DUF6416"/>
    <property type="match status" value="1"/>
</dbReference>
<dbReference type="RefSeq" id="WP_168731467.1">
    <property type="nucleotide sequence ID" value="NZ_CP052757.1"/>
</dbReference>
<feature type="domain" description="RAMA" evidence="3">
    <location>
        <begin position="614"/>
        <end position="702"/>
    </location>
</feature>
<dbReference type="REBASE" id="682144">
    <property type="entry name" value="CspBI34TGmrSDP"/>
</dbReference>
<dbReference type="Pfam" id="PF03235">
    <property type="entry name" value="GmrSD_N"/>
    <property type="match status" value="1"/>
</dbReference>
<protein>
    <submittedName>
        <fullName evidence="4">DUF4357 domain-containing protein</fullName>
    </submittedName>
</protein>
<dbReference type="PANTHER" id="PTHR35149">
    <property type="entry name" value="SLL5132 PROTEIN"/>
    <property type="match status" value="1"/>
</dbReference>